<dbReference type="GO" id="GO:0030145">
    <property type="term" value="F:manganese ion binding"/>
    <property type="evidence" value="ECO:0007669"/>
    <property type="project" value="TreeGrafter"/>
</dbReference>
<evidence type="ECO:0000256" key="2">
    <source>
        <dbReference type="ARBA" id="ARBA00022801"/>
    </source>
</evidence>
<dbReference type="InterPro" id="IPR023696">
    <property type="entry name" value="Ureohydrolase_dom_sf"/>
</dbReference>
<dbReference type="Pfam" id="PF00491">
    <property type="entry name" value="Arginase"/>
    <property type="match status" value="1"/>
</dbReference>
<organism evidence="4">
    <name type="scientific">uncultured microorganism</name>
    <dbReference type="NCBI Taxonomy" id="358574"/>
    <lineage>
        <taxon>unclassified sequences</taxon>
        <taxon>environmental samples</taxon>
    </lineage>
</organism>
<reference evidence="4" key="1">
    <citation type="submission" date="2012-09" db="EMBL/GenBank/DDBJ databases">
        <authorList>
            <person name="Elsaied H.E."/>
            <person name="Maruyama A."/>
        </authorList>
    </citation>
    <scope>NUCLEOTIDE SEQUENCE</scope>
</reference>
<dbReference type="AlphaFoldDB" id="K0J789"/>
<protein>
    <submittedName>
        <fullName evidence="4">Arginase</fullName>
    </submittedName>
</protein>
<dbReference type="SUPFAM" id="SSF52768">
    <property type="entry name" value="Arginase/deacetylase"/>
    <property type="match status" value="1"/>
</dbReference>
<keyword evidence="3" id="KW-0464">Manganese</keyword>
<reference evidence="4" key="2">
    <citation type="journal article" date="2014" name="FEMS Microbiol. Ecol.">
        <title>Novel integrons and gene cassettes from a Cascadian submarine gas-hydrate-bearing core.</title>
        <authorList>
            <person name="Elsaied H."/>
            <person name="Stokes H.W."/>
            <person name="Yoshioka H."/>
            <person name="Mitani Y."/>
            <person name="Maruyama A."/>
        </authorList>
    </citation>
    <scope>NUCLEOTIDE SEQUENCE</scope>
</reference>
<dbReference type="PRINTS" id="PR00116">
    <property type="entry name" value="ARGINASE"/>
</dbReference>
<dbReference type="PANTHER" id="PTHR43782">
    <property type="entry name" value="ARGINASE"/>
    <property type="match status" value="1"/>
</dbReference>
<dbReference type="PROSITE" id="PS51409">
    <property type="entry name" value="ARGINASE_2"/>
    <property type="match status" value="1"/>
</dbReference>
<sequence>MEMRIEILGTPFNGLGSPPDTENPAEGLRLAELVPLLESKEHSVTDLGDLSDFQFQGIRDPETGIKDLDSWVELSNSLSRKLGTILSRGAFPLLLGGDCSMLVGILSAFARRDTEVGLIFLDGYADFHSPETSPGGDPADMELAILTGRGPQKITQVASKYPLLNEEDVVVYGIRAWDHIGESNIRIYDRNRMAERGIKDVVEEGLESFTQRGLSLWLHFDVDVLDPKFMPVMFPEPGGLTFEETREFLSLVWTTGQIEGMSIACYHPVLDIDGSAGARLVNLIVNVLSSPA</sequence>
<accession>K0J789</accession>
<evidence type="ECO:0000256" key="3">
    <source>
        <dbReference type="ARBA" id="ARBA00023211"/>
    </source>
</evidence>
<proteinExistence type="predicted"/>
<name>K0J789_9ZZZZ</name>
<dbReference type="EMBL" id="AB750508">
    <property type="protein sequence ID" value="BAM62555.1"/>
    <property type="molecule type" value="Genomic_DNA"/>
</dbReference>
<evidence type="ECO:0000256" key="1">
    <source>
        <dbReference type="ARBA" id="ARBA00022723"/>
    </source>
</evidence>
<evidence type="ECO:0000313" key="4">
    <source>
        <dbReference type="EMBL" id="BAM62555.1"/>
    </source>
</evidence>
<dbReference type="Gene3D" id="3.40.800.10">
    <property type="entry name" value="Ureohydrolase domain"/>
    <property type="match status" value="1"/>
</dbReference>
<keyword evidence="2" id="KW-0378">Hydrolase</keyword>
<dbReference type="InterPro" id="IPR006035">
    <property type="entry name" value="Ureohydrolase"/>
</dbReference>
<dbReference type="PANTHER" id="PTHR43782:SF3">
    <property type="entry name" value="ARGINASE"/>
    <property type="match status" value="1"/>
</dbReference>
<keyword evidence="1" id="KW-0479">Metal-binding</keyword>
<dbReference type="GO" id="GO:0004053">
    <property type="term" value="F:arginase activity"/>
    <property type="evidence" value="ECO:0007669"/>
    <property type="project" value="TreeGrafter"/>
</dbReference>